<keyword evidence="2" id="KW-1185">Reference proteome</keyword>
<protein>
    <recommendedName>
        <fullName evidence="4">IlGF domain-containing protein</fullName>
    </recommendedName>
</protein>
<accession>A0AA85IXA3</accession>
<sequence>MFNKPWLSIISSLVFYIMFLPSSESAALLRWFCTIINITLLCNDAAKATVGQLEAVFNGGGGGETAALECYGECDKKQNEVNFECC</sequence>
<feature type="chain" id="PRO_5041633652" description="IlGF domain-containing protein" evidence="1">
    <location>
        <begin position="26"/>
        <end position="86"/>
    </location>
</feature>
<reference evidence="2" key="1">
    <citation type="submission" date="2022-06" db="EMBL/GenBank/DDBJ databases">
        <authorList>
            <person name="Berger JAMES D."/>
            <person name="Berger JAMES D."/>
        </authorList>
    </citation>
    <scope>NUCLEOTIDE SEQUENCE [LARGE SCALE GENOMIC DNA]</scope>
</reference>
<evidence type="ECO:0000313" key="3">
    <source>
        <dbReference type="WBParaSite" id="TREG1_116140.1"/>
    </source>
</evidence>
<dbReference type="WBParaSite" id="TREG1_116140.1">
    <property type="protein sequence ID" value="TREG1_116140.1"/>
    <property type="gene ID" value="TREG1_116140"/>
</dbReference>
<reference evidence="3" key="2">
    <citation type="submission" date="2023-11" db="UniProtKB">
        <authorList>
            <consortium name="WormBaseParasite"/>
        </authorList>
    </citation>
    <scope>IDENTIFICATION</scope>
</reference>
<evidence type="ECO:0000256" key="1">
    <source>
        <dbReference type="SAM" id="SignalP"/>
    </source>
</evidence>
<name>A0AA85IXA3_TRIRE</name>
<evidence type="ECO:0008006" key="4">
    <source>
        <dbReference type="Google" id="ProtNLM"/>
    </source>
</evidence>
<dbReference type="AlphaFoldDB" id="A0AA85IXA3"/>
<proteinExistence type="predicted"/>
<feature type="signal peptide" evidence="1">
    <location>
        <begin position="1"/>
        <end position="25"/>
    </location>
</feature>
<organism evidence="2 3">
    <name type="scientific">Trichobilharzia regenti</name>
    <name type="common">Nasal bird schistosome</name>
    <dbReference type="NCBI Taxonomy" id="157069"/>
    <lineage>
        <taxon>Eukaryota</taxon>
        <taxon>Metazoa</taxon>
        <taxon>Spiralia</taxon>
        <taxon>Lophotrochozoa</taxon>
        <taxon>Platyhelminthes</taxon>
        <taxon>Trematoda</taxon>
        <taxon>Digenea</taxon>
        <taxon>Strigeidida</taxon>
        <taxon>Schistosomatoidea</taxon>
        <taxon>Schistosomatidae</taxon>
        <taxon>Trichobilharzia</taxon>
    </lineage>
</organism>
<dbReference type="Proteomes" id="UP000050795">
    <property type="component" value="Unassembled WGS sequence"/>
</dbReference>
<keyword evidence="1" id="KW-0732">Signal</keyword>
<evidence type="ECO:0000313" key="2">
    <source>
        <dbReference type="Proteomes" id="UP000050795"/>
    </source>
</evidence>